<dbReference type="AlphaFoldDB" id="M0I3G3"/>
<proteinExistence type="predicted"/>
<sequence length="64" mass="7406">MAADKQISVTKETQEELHELKKPGQTYDDPLKELVHSRRREVLKKRFQELEGADGDKLTSLEVL</sequence>
<dbReference type="EMBL" id="AOLN01000018">
    <property type="protein sequence ID" value="ELZ91296.1"/>
    <property type="molecule type" value="Genomic_DNA"/>
</dbReference>
<dbReference type="OrthoDB" id="105426at2157"/>
<accession>M0I3G3</accession>
<reference evidence="2 3" key="1">
    <citation type="journal article" date="2014" name="PLoS Genet.">
        <title>Phylogenetically driven sequencing of extremely halophilic archaea reveals strategies for static and dynamic osmo-response.</title>
        <authorList>
            <person name="Becker E.A."/>
            <person name="Seitzer P.M."/>
            <person name="Tritt A."/>
            <person name="Larsen D."/>
            <person name="Krusor M."/>
            <person name="Yao A.I."/>
            <person name="Wu D."/>
            <person name="Madern D."/>
            <person name="Eisen J.A."/>
            <person name="Darling A.E."/>
            <person name="Facciotti M.T."/>
        </authorList>
    </citation>
    <scope>NUCLEOTIDE SEQUENCE [LARGE SCALE GENOMIC DNA]</scope>
    <source>
        <strain evidence="2 3">ATCC BAA-1512</strain>
    </source>
</reference>
<evidence type="ECO:0000313" key="2">
    <source>
        <dbReference type="EMBL" id="ELZ91296.1"/>
    </source>
</evidence>
<comment type="caution">
    <text evidence="2">The sequence shown here is derived from an EMBL/GenBank/DDBJ whole genome shotgun (WGS) entry which is preliminary data.</text>
</comment>
<dbReference type="RefSeq" id="WP_008321014.1">
    <property type="nucleotide sequence ID" value="NZ_AOLN01000018.1"/>
</dbReference>
<gene>
    <name evidence="2" type="ORF">C440_13319</name>
</gene>
<name>M0I3G3_9EURY</name>
<protein>
    <submittedName>
        <fullName evidence="2">Uncharacterized protein</fullName>
    </submittedName>
</protein>
<dbReference type="Proteomes" id="UP000011550">
    <property type="component" value="Unassembled WGS sequence"/>
</dbReference>
<dbReference type="PATRIC" id="fig|662479.7.peg.2693"/>
<evidence type="ECO:0000256" key="1">
    <source>
        <dbReference type="SAM" id="MobiDB-lite"/>
    </source>
</evidence>
<organism evidence="2 3">
    <name type="scientific">Haloferax mucosum ATCC BAA-1512</name>
    <dbReference type="NCBI Taxonomy" id="662479"/>
    <lineage>
        <taxon>Archaea</taxon>
        <taxon>Methanobacteriati</taxon>
        <taxon>Methanobacteriota</taxon>
        <taxon>Stenosarchaea group</taxon>
        <taxon>Halobacteria</taxon>
        <taxon>Halobacteriales</taxon>
        <taxon>Haloferacaceae</taxon>
        <taxon>Haloferax</taxon>
    </lineage>
</organism>
<keyword evidence="3" id="KW-1185">Reference proteome</keyword>
<feature type="compositionally biased region" description="Basic and acidic residues" evidence="1">
    <location>
        <begin position="12"/>
        <end position="22"/>
    </location>
</feature>
<feature type="region of interest" description="Disordered" evidence="1">
    <location>
        <begin position="1"/>
        <end position="29"/>
    </location>
</feature>
<evidence type="ECO:0000313" key="3">
    <source>
        <dbReference type="Proteomes" id="UP000011550"/>
    </source>
</evidence>